<organism evidence="7 8">
    <name type="scientific">Pseudonocardia kunmingensis</name>
    <dbReference type="NCBI Taxonomy" id="630975"/>
    <lineage>
        <taxon>Bacteria</taxon>
        <taxon>Bacillati</taxon>
        <taxon>Actinomycetota</taxon>
        <taxon>Actinomycetes</taxon>
        <taxon>Pseudonocardiales</taxon>
        <taxon>Pseudonocardiaceae</taxon>
        <taxon>Pseudonocardia</taxon>
    </lineage>
</organism>
<dbReference type="AlphaFoldDB" id="A0A543DJ46"/>
<dbReference type="PANTHER" id="PTHR42718:SF49">
    <property type="entry name" value="EXPORT PROTEIN"/>
    <property type="match status" value="1"/>
</dbReference>
<keyword evidence="2 5" id="KW-0812">Transmembrane</keyword>
<accession>A0A543DJ46</accession>
<evidence type="ECO:0000259" key="6">
    <source>
        <dbReference type="PROSITE" id="PS50850"/>
    </source>
</evidence>
<dbReference type="PANTHER" id="PTHR42718">
    <property type="entry name" value="MAJOR FACILITATOR SUPERFAMILY MULTIDRUG TRANSPORTER MFSC"/>
    <property type="match status" value="1"/>
</dbReference>
<protein>
    <submittedName>
        <fullName evidence="7">EmrB/QacA subfamily drug resistance transporter</fullName>
    </submittedName>
</protein>
<comment type="caution">
    <text evidence="7">The sequence shown here is derived from an EMBL/GenBank/DDBJ whole genome shotgun (WGS) entry which is preliminary data.</text>
</comment>
<dbReference type="GO" id="GO:0022857">
    <property type="term" value="F:transmembrane transporter activity"/>
    <property type="evidence" value="ECO:0007669"/>
    <property type="project" value="InterPro"/>
</dbReference>
<dbReference type="PRINTS" id="PR01036">
    <property type="entry name" value="TCRTETB"/>
</dbReference>
<dbReference type="RefSeq" id="WP_170231520.1">
    <property type="nucleotide sequence ID" value="NZ_VFPA01000003.1"/>
</dbReference>
<feature type="transmembrane region" description="Helical" evidence="5">
    <location>
        <begin position="444"/>
        <end position="464"/>
    </location>
</feature>
<feature type="transmembrane region" description="Helical" evidence="5">
    <location>
        <begin position="409"/>
        <end position="432"/>
    </location>
</feature>
<dbReference type="SUPFAM" id="SSF103473">
    <property type="entry name" value="MFS general substrate transporter"/>
    <property type="match status" value="1"/>
</dbReference>
<feature type="transmembrane region" description="Helical" evidence="5">
    <location>
        <begin position="277"/>
        <end position="302"/>
    </location>
</feature>
<evidence type="ECO:0000313" key="8">
    <source>
        <dbReference type="Proteomes" id="UP000315677"/>
    </source>
</evidence>
<dbReference type="CDD" id="cd17321">
    <property type="entry name" value="MFS_MMR_MDR_like"/>
    <property type="match status" value="1"/>
</dbReference>
<feature type="transmembrane region" description="Helical" evidence="5">
    <location>
        <begin position="374"/>
        <end position="397"/>
    </location>
</feature>
<keyword evidence="4 5" id="KW-0472">Membrane</keyword>
<comment type="subcellular location">
    <subcellularLocation>
        <location evidence="1">Cell membrane</location>
        <topology evidence="1">Multi-pass membrane protein</topology>
    </subcellularLocation>
</comment>
<feature type="domain" description="Major facilitator superfamily (MFS) profile" evidence="6">
    <location>
        <begin position="19"/>
        <end position="468"/>
    </location>
</feature>
<evidence type="ECO:0000256" key="1">
    <source>
        <dbReference type="ARBA" id="ARBA00004651"/>
    </source>
</evidence>
<evidence type="ECO:0000256" key="3">
    <source>
        <dbReference type="ARBA" id="ARBA00022989"/>
    </source>
</evidence>
<dbReference type="Proteomes" id="UP000315677">
    <property type="component" value="Unassembled WGS sequence"/>
</dbReference>
<dbReference type="Gene3D" id="1.20.1720.10">
    <property type="entry name" value="Multidrug resistance protein D"/>
    <property type="match status" value="1"/>
</dbReference>
<keyword evidence="3 5" id="KW-1133">Transmembrane helix</keyword>
<dbReference type="InterPro" id="IPR011701">
    <property type="entry name" value="MFS"/>
</dbReference>
<feature type="transmembrane region" description="Helical" evidence="5">
    <location>
        <begin position="85"/>
        <end position="104"/>
    </location>
</feature>
<dbReference type="InterPro" id="IPR036259">
    <property type="entry name" value="MFS_trans_sf"/>
</dbReference>
<evidence type="ECO:0000256" key="4">
    <source>
        <dbReference type="ARBA" id="ARBA00023136"/>
    </source>
</evidence>
<feature type="transmembrane region" description="Helical" evidence="5">
    <location>
        <begin position="110"/>
        <end position="132"/>
    </location>
</feature>
<feature type="transmembrane region" description="Helical" evidence="5">
    <location>
        <begin position="171"/>
        <end position="189"/>
    </location>
</feature>
<feature type="transmembrane region" description="Helical" evidence="5">
    <location>
        <begin position="210"/>
        <end position="227"/>
    </location>
</feature>
<dbReference type="Gene3D" id="1.20.1250.20">
    <property type="entry name" value="MFS general substrate transporter like domains"/>
    <property type="match status" value="1"/>
</dbReference>
<proteinExistence type="predicted"/>
<dbReference type="Pfam" id="PF07690">
    <property type="entry name" value="MFS_1"/>
    <property type="match status" value="2"/>
</dbReference>
<sequence length="473" mass="47203">MTRSPADRTSPSLVRRHGPVVAVCVGGALTSLDLTIVNVALPQLADDLAAGLSGLQWVVNAYTLAFASLILTAGALSDRLGDRPVFGSGVALFTIASAGCGLAPSAEVLVAARAVQGIGAAAILATSISLLARSYDGPRRATAIGAWVTVGTLAANLGPLVGGVLVDGLGWRGIFLVNVPIGLVLLIALPVLVPARSGHPAPGRDRRPDVGGVALAVAGLFALNFAVLSGSERGWRDPAVLGASGVAVLALVGFVLLQRARGERAMFDLRLFRIPSFSAAIVLSLLTRMASFGALPFFVLWMQGPLGLSATATGLCLLALSLPVLVLASLSGRLQRVLSARVLIASGNLAAAAGALALLVAIGPGSGWTAALPGFALIGAGAGLVFPSLMGIAVGVVTPDRAGMASGMANTFFPLGTAVGVAVFGVVSTAAADAEDAVVAGLDAIAASMAALCALGVLVALTLIRDSDRIGSD</sequence>
<name>A0A543DJ46_9PSEU</name>
<feature type="transmembrane region" description="Helical" evidence="5">
    <location>
        <begin position="20"/>
        <end position="45"/>
    </location>
</feature>
<dbReference type="PROSITE" id="PS50850">
    <property type="entry name" value="MFS"/>
    <property type="match status" value="1"/>
</dbReference>
<dbReference type="GO" id="GO:0005886">
    <property type="term" value="C:plasma membrane"/>
    <property type="evidence" value="ECO:0007669"/>
    <property type="project" value="UniProtKB-SubCell"/>
</dbReference>
<dbReference type="InterPro" id="IPR020846">
    <property type="entry name" value="MFS_dom"/>
</dbReference>
<feature type="transmembrane region" description="Helical" evidence="5">
    <location>
        <begin position="239"/>
        <end position="257"/>
    </location>
</feature>
<feature type="transmembrane region" description="Helical" evidence="5">
    <location>
        <begin position="342"/>
        <end position="362"/>
    </location>
</feature>
<evidence type="ECO:0000313" key="7">
    <source>
        <dbReference type="EMBL" id="TQM09349.1"/>
    </source>
</evidence>
<feature type="transmembrane region" description="Helical" evidence="5">
    <location>
        <begin position="308"/>
        <end position="330"/>
    </location>
</feature>
<reference evidence="7 8" key="1">
    <citation type="submission" date="2019-06" db="EMBL/GenBank/DDBJ databases">
        <title>Sequencing the genomes of 1000 actinobacteria strains.</title>
        <authorList>
            <person name="Klenk H.-P."/>
        </authorList>
    </citation>
    <scope>NUCLEOTIDE SEQUENCE [LARGE SCALE GENOMIC DNA]</scope>
    <source>
        <strain evidence="7 8">DSM 45301</strain>
    </source>
</reference>
<gene>
    <name evidence="7" type="ORF">FB558_5103</name>
</gene>
<evidence type="ECO:0000256" key="2">
    <source>
        <dbReference type="ARBA" id="ARBA00022692"/>
    </source>
</evidence>
<keyword evidence="8" id="KW-1185">Reference proteome</keyword>
<feature type="transmembrane region" description="Helical" evidence="5">
    <location>
        <begin position="144"/>
        <end position="165"/>
    </location>
</feature>
<evidence type="ECO:0000256" key="5">
    <source>
        <dbReference type="SAM" id="Phobius"/>
    </source>
</evidence>
<feature type="transmembrane region" description="Helical" evidence="5">
    <location>
        <begin position="57"/>
        <end position="76"/>
    </location>
</feature>
<dbReference type="EMBL" id="VFPA01000003">
    <property type="protein sequence ID" value="TQM09349.1"/>
    <property type="molecule type" value="Genomic_DNA"/>
</dbReference>